<gene>
    <name evidence="2" type="ORF">RhiirA4_104304</name>
</gene>
<proteinExistence type="predicted"/>
<keyword evidence="1" id="KW-0472">Membrane</keyword>
<keyword evidence="3" id="KW-1185">Reference proteome</keyword>
<dbReference type="Proteomes" id="UP000234323">
    <property type="component" value="Unassembled WGS sequence"/>
</dbReference>
<accession>A0A2I1G8N1</accession>
<feature type="transmembrane region" description="Helical" evidence="1">
    <location>
        <begin position="70"/>
        <end position="92"/>
    </location>
</feature>
<keyword evidence="1" id="KW-0812">Transmembrane</keyword>
<evidence type="ECO:0000313" key="3">
    <source>
        <dbReference type="Proteomes" id="UP000234323"/>
    </source>
</evidence>
<evidence type="ECO:0000313" key="2">
    <source>
        <dbReference type="EMBL" id="PKY42990.1"/>
    </source>
</evidence>
<organism evidence="2 3">
    <name type="scientific">Rhizophagus irregularis</name>
    <dbReference type="NCBI Taxonomy" id="588596"/>
    <lineage>
        <taxon>Eukaryota</taxon>
        <taxon>Fungi</taxon>
        <taxon>Fungi incertae sedis</taxon>
        <taxon>Mucoromycota</taxon>
        <taxon>Glomeromycotina</taxon>
        <taxon>Glomeromycetes</taxon>
        <taxon>Glomerales</taxon>
        <taxon>Glomeraceae</taxon>
        <taxon>Rhizophagus</taxon>
    </lineage>
</organism>
<dbReference type="AlphaFoldDB" id="A0A2I1G8N1"/>
<feature type="transmembrane region" description="Helical" evidence="1">
    <location>
        <begin position="38"/>
        <end position="64"/>
    </location>
</feature>
<sequence length="93" mass="10172">MSLNIYIYIKINNNKYNISSYLEELMFSISNSTTVLSLLFRGCCGCCGCCVFTGLTLVLLLPILPNNLPTALLILPTTLLTFLSLSSLSTLLS</sequence>
<name>A0A2I1G8N1_9GLOM</name>
<reference evidence="2 3" key="1">
    <citation type="submission" date="2015-10" db="EMBL/GenBank/DDBJ databases">
        <title>Genome analyses suggest a sexual origin of heterokaryosis in a supposedly ancient asexual fungus.</title>
        <authorList>
            <person name="Ropars J."/>
            <person name="Sedzielewska K."/>
            <person name="Noel J."/>
            <person name="Charron P."/>
            <person name="Farinelli L."/>
            <person name="Marton T."/>
            <person name="Kruger M."/>
            <person name="Pelin A."/>
            <person name="Brachmann A."/>
            <person name="Corradi N."/>
        </authorList>
    </citation>
    <scope>NUCLEOTIDE SEQUENCE [LARGE SCALE GENOMIC DNA]</scope>
    <source>
        <strain evidence="2 3">A4</strain>
    </source>
</reference>
<dbReference type="EMBL" id="LLXI01000228">
    <property type="protein sequence ID" value="PKY42990.1"/>
    <property type="molecule type" value="Genomic_DNA"/>
</dbReference>
<protein>
    <submittedName>
        <fullName evidence="2">Uncharacterized protein</fullName>
    </submittedName>
</protein>
<evidence type="ECO:0000256" key="1">
    <source>
        <dbReference type="SAM" id="Phobius"/>
    </source>
</evidence>
<comment type="caution">
    <text evidence="2">The sequence shown here is derived from an EMBL/GenBank/DDBJ whole genome shotgun (WGS) entry which is preliminary data.</text>
</comment>
<keyword evidence="1" id="KW-1133">Transmembrane helix</keyword>